<protein>
    <submittedName>
        <fullName evidence="1">Uncharacterized protein</fullName>
    </submittedName>
</protein>
<dbReference type="PATRIC" id="fig|1002364.3.peg.4080"/>
<organism evidence="1 2">
    <name type="scientific">Hafnia alvei ATCC 51873</name>
    <dbReference type="NCBI Taxonomy" id="1002364"/>
    <lineage>
        <taxon>Bacteria</taxon>
        <taxon>Pseudomonadati</taxon>
        <taxon>Pseudomonadota</taxon>
        <taxon>Gammaproteobacteria</taxon>
        <taxon>Enterobacterales</taxon>
        <taxon>Hafniaceae</taxon>
        <taxon>Hafnia</taxon>
    </lineage>
</organism>
<dbReference type="AlphaFoldDB" id="G9YD42"/>
<dbReference type="HOGENOM" id="CLU_3270877_0_0_6"/>
<evidence type="ECO:0000313" key="1">
    <source>
        <dbReference type="EMBL" id="EHM38084.1"/>
    </source>
</evidence>
<accession>G9YD42</accession>
<evidence type="ECO:0000313" key="2">
    <source>
        <dbReference type="Proteomes" id="UP000005959"/>
    </source>
</evidence>
<proteinExistence type="predicted"/>
<sequence>MSESHYGLVQRLKIYFLMQFCGHAAAEPCCNAGPSPLGKRR</sequence>
<dbReference type="Proteomes" id="UP000005959">
    <property type="component" value="Unassembled WGS sequence"/>
</dbReference>
<reference evidence="1 2" key="1">
    <citation type="submission" date="2011-08" db="EMBL/GenBank/DDBJ databases">
        <authorList>
            <person name="Weinstock G."/>
            <person name="Sodergren E."/>
            <person name="Clifton S."/>
            <person name="Fulton L."/>
            <person name="Fulton B."/>
            <person name="Courtney L."/>
            <person name="Fronick C."/>
            <person name="Harrison M."/>
            <person name="Strong C."/>
            <person name="Farmer C."/>
            <person name="Delahaunty K."/>
            <person name="Markovic C."/>
            <person name="Hall O."/>
            <person name="Minx P."/>
            <person name="Tomlinson C."/>
            <person name="Mitreva M."/>
            <person name="Hou S."/>
            <person name="Chen J."/>
            <person name="Wollam A."/>
            <person name="Pepin K.H."/>
            <person name="Johnson M."/>
            <person name="Bhonagiri V."/>
            <person name="Zhang X."/>
            <person name="Suruliraj S."/>
            <person name="Warren W."/>
            <person name="Chinwalla A."/>
            <person name="Mardis E.R."/>
            <person name="Wilson R.K."/>
        </authorList>
    </citation>
    <scope>NUCLEOTIDE SEQUENCE [LARGE SCALE GENOMIC DNA]</scope>
    <source>
        <strain evidence="1 2">ATCC 51873</strain>
    </source>
</reference>
<name>G9YD42_HAFAL</name>
<comment type="caution">
    <text evidence="1">The sequence shown here is derived from an EMBL/GenBank/DDBJ whole genome shotgun (WGS) entry which is preliminary data.</text>
</comment>
<dbReference type="EMBL" id="AGCI01000107">
    <property type="protein sequence ID" value="EHM38084.1"/>
    <property type="molecule type" value="Genomic_DNA"/>
</dbReference>
<gene>
    <name evidence="1" type="ORF">HMPREF0454_04540</name>
</gene>